<keyword evidence="3" id="KW-0812">Transmembrane</keyword>
<reference evidence="4" key="1">
    <citation type="submission" date="2020-10" db="EMBL/GenBank/DDBJ databases">
        <authorList>
            <person name="Gilroy R."/>
        </authorList>
    </citation>
    <scope>NUCLEOTIDE SEQUENCE</scope>
    <source>
        <strain evidence="4">ChiHjej12B11-29160</strain>
    </source>
</reference>
<proteinExistence type="predicted"/>
<evidence type="ECO:0000313" key="5">
    <source>
        <dbReference type="Proteomes" id="UP000824078"/>
    </source>
</evidence>
<keyword evidence="3" id="KW-1133">Transmembrane helix</keyword>
<dbReference type="Proteomes" id="UP000824078">
    <property type="component" value="Unassembled WGS sequence"/>
</dbReference>
<accession>A0A9D1L590</accession>
<protein>
    <submittedName>
        <fullName evidence="4">Uncharacterized protein</fullName>
    </submittedName>
</protein>
<keyword evidence="1" id="KW-0175">Coiled coil</keyword>
<dbReference type="AlphaFoldDB" id="A0A9D1L590"/>
<feature type="coiled-coil region" evidence="1">
    <location>
        <begin position="105"/>
        <end position="132"/>
    </location>
</feature>
<evidence type="ECO:0000256" key="2">
    <source>
        <dbReference type="SAM" id="MobiDB-lite"/>
    </source>
</evidence>
<feature type="region of interest" description="Disordered" evidence="2">
    <location>
        <begin position="145"/>
        <end position="175"/>
    </location>
</feature>
<evidence type="ECO:0000256" key="1">
    <source>
        <dbReference type="SAM" id="Coils"/>
    </source>
</evidence>
<keyword evidence="3" id="KW-0472">Membrane</keyword>
<feature type="transmembrane region" description="Helical" evidence="3">
    <location>
        <begin position="38"/>
        <end position="71"/>
    </location>
</feature>
<dbReference type="EMBL" id="DVMQ01000017">
    <property type="protein sequence ID" value="HIU24441.1"/>
    <property type="molecule type" value="Genomic_DNA"/>
</dbReference>
<reference evidence="4" key="2">
    <citation type="journal article" date="2021" name="PeerJ">
        <title>Extensive microbial diversity within the chicken gut microbiome revealed by metagenomics and culture.</title>
        <authorList>
            <person name="Gilroy R."/>
            <person name="Ravi A."/>
            <person name="Getino M."/>
            <person name="Pursley I."/>
            <person name="Horton D.L."/>
            <person name="Alikhan N.F."/>
            <person name="Baker D."/>
            <person name="Gharbi K."/>
            <person name="Hall N."/>
            <person name="Watson M."/>
            <person name="Adriaenssens E.M."/>
            <person name="Foster-Nyarko E."/>
            <person name="Jarju S."/>
            <person name="Secka A."/>
            <person name="Antonio M."/>
            <person name="Oren A."/>
            <person name="Chaudhuri R.R."/>
            <person name="La Ragione R."/>
            <person name="Hildebrand F."/>
            <person name="Pallen M.J."/>
        </authorList>
    </citation>
    <scope>NUCLEOTIDE SEQUENCE</scope>
    <source>
        <strain evidence="4">ChiHjej12B11-29160</strain>
    </source>
</reference>
<organism evidence="4 5">
    <name type="scientific">Candidatus Coprovicinus avistercoris</name>
    <dbReference type="NCBI Taxonomy" id="2840754"/>
    <lineage>
        <taxon>Bacteria</taxon>
        <taxon>Bacillati</taxon>
        <taxon>Actinomycetota</taxon>
        <taxon>Coriobacteriia</taxon>
        <taxon>Coriobacteriales</taxon>
        <taxon>Coriobacteriaceae</taxon>
        <taxon>Coriobacteriaceae incertae sedis</taxon>
        <taxon>Candidatus Coprovicinus</taxon>
    </lineage>
</organism>
<evidence type="ECO:0000313" key="4">
    <source>
        <dbReference type="EMBL" id="HIU24441.1"/>
    </source>
</evidence>
<comment type="caution">
    <text evidence="4">The sequence shown here is derived from an EMBL/GenBank/DDBJ whole genome shotgun (WGS) entry which is preliminary data.</text>
</comment>
<sequence length="175" mass="20156">MSKSKKKKYIAPGNASLRKYEEEHQAPENKFNIPKAGWFALVFLSAAFLVLGLLTSSIYYALPALLIILFVDRYGKDYILQDYNDMLEKRKIAMGMAEDLSDDERKNLMQALTQERLRLRREKRDRKKAEKLGISYDDYVQAKYGSQNTETDDSDNNEELPALEAASDNEEDEKA</sequence>
<evidence type="ECO:0000256" key="3">
    <source>
        <dbReference type="SAM" id="Phobius"/>
    </source>
</evidence>
<gene>
    <name evidence="4" type="ORF">IAD17_05920</name>
</gene>
<name>A0A9D1L590_9ACTN</name>